<dbReference type="PANTHER" id="PTHR31689:SF0">
    <property type="entry name" value="DIAMINOPIMELATE EPIMERASE"/>
    <property type="match status" value="1"/>
</dbReference>
<dbReference type="HAMAP" id="MF_00197">
    <property type="entry name" value="DAP_epimerase"/>
    <property type="match status" value="1"/>
</dbReference>
<dbReference type="GO" id="GO:0009089">
    <property type="term" value="P:lysine biosynthetic process via diaminopimelate"/>
    <property type="evidence" value="ECO:0007669"/>
    <property type="project" value="UniProtKB-UniRule"/>
</dbReference>
<name>A0A1I2JUI8_9ACTN</name>
<gene>
    <name evidence="8" type="primary">dapF</name>
    <name evidence="10" type="ORF">SAMN05421541_113169</name>
</gene>
<evidence type="ECO:0000256" key="9">
    <source>
        <dbReference type="PROSITE-ProRule" id="PRU10125"/>
    </source>
</evidence>
<feature type="site" description="Could be important to modulate the pK values of the two catalytic cysteine residues" evidence="8">
    <location>
        <position position="215"/>
    </location>
</feature>
<feature type="binding site" evidence="8">
    <location>
        <begin position="86"/>
        <end position="87"/>
    </location>
    <ligand>
        <name>substrate</name>
    </ligand>
</feature>
<feature type="binding site" evidence="8">
    <location>
        <begin position="225"/>
        <end position="226"/>
    </location>
    <ligand>
        <name>substrate</name>
    </ligand>
</feature>
<feature type="site" description="Could be important to modulate the pK values of the two catalytic cysteine residues" evidence="8">
    <location>
        <position position="160"/>
    </location>
</feature>
<protein>
    <recommendedName>
        <fullName evidence="3 8">Diaminopimelate epimerase</fullName>
        <shortName evidence="8">DAP epimerase</shortName>
        <ecNumber evidence="3 8">5.1.1.7</ecNumber>
    </recommendedName>
    <alternativeName>
        <fullName evidence="8">PLP-independent amino acid racemase</fullName>
    </alternativeName>
</protein>
<evidence type="ECO:0000313" key="10">
    <source>
        <dbReference type="EMBL" id="SFF56431.1"/>
    </source>
</evidence>
<dbReference type="GO" id="GO:0008837">
    <property type="term" value="F:diaminopimelate epimerase activity"/>
    <property type="evidence" value="ECO:0007669"/>
    <property type="project" value="UniProtKB-UniRule"/>
</dbReference>
<dbReference type="InterPro" id="IPR018510">
    <property type="entry name" value="DAP_epimerase_AS"/>
</dbReference>
<organism evidence="10 11">
    <name type="scientific">Actinoplanes philippinensis</name>
    <dbReference type="NCBI Taxonomy" id="35752"/>
    <lineage>
        <taxon>Bacteria</taxon>
        <taxon>Bacillati</taxon>
        <taxon>Actinomycetota</taxon>
        <taxon>Actinomycetes</taxon>
        <taxon>Micromonosporales</taxon>
        <taxon>Micromonosporaceae</taxon>
        <taxon>Actinoplanes</taxon>
    </lineage>
</organism>
<keyword evidence="5 8" id="KW-0457">Lysine biosynthesis</keyword>
<dbReference type="Proteomes" id="UP000199645">
    <property type="component" value="Unassembled WGS sequence"/>
</dbReference>
<feature type="binding site" evidence="8">
    <location>
        <position position="76"/>
    </location>
    <ligand>
        <name>substrate</name>
    </ligand>
</feature>
<feature type="active site" description="Proton donor" evidence="8">
    <location>
        <position position="85"/>
    </location>
</feature>
<dbReference type="PANTHER" id="PTHR31689">
    <property type="entry name" value="DIAMINOPIMELATE EPIMERASE, CHLOROPLASTIC"/>
    <property type="match status" value="1"/>
</dbReference>
<proteinExistence type="inferred from homology"/>
<dbReference type="EMBL" id="FONV01000013">
    <property type="protein sequence ID" value="SFF56431.1"/>
    <property type="molecule type" value="Genomic_DNA"/>
</dbReference>
<dbReference type="STRING" id="35752.SAMN05421541_113169"/>
<feature type="active site" evidence="9">
    <location>
        <position position="85"/>
    </location>
</feature>
<comment type="caution">
    <text evidence="8">Lacks conserved residue(s) required for the propagation of feature annotation.</text>
</comment>
<dbReference type="EC" id="5.1.1.7" evidence="3 8"/>
<feature type="active site" description="Proton acceptor" evidence="8">
    <location>
        <position position="224"/>
    </location>
</feature>
<dbReference type="PROSITE" id="PS01326">
    <property type="entry name" value="DAP_EPIMERASE"/>
    <property type="match status" value="1"/>
</dbReference>
<dbReference type="GO" id="GO:0005829">
    <property type="term" value="C:cytosol"/>
    <property type="evidence" value="ECO:0007669"/>
    <property type="project" value="TreeGrafter"/>
</dbReference>
<accession>A0A1I2JUI8</accession>
<evidence type="ECO:0000256" key="7">
    <source>
        <dbReference type="ARBA" id="ARBA00051712"/>
    </source>
</evidence>
<evidence type="ECO:0000256" key="3">
    <source>
        <dbReference type="ARBA" id="ARBA00013080"/>
    </source>
</evidence>
<evidence type="ECO:0000256" key="6">
    <source>
        <dbReference type="ARBA" id="ARBA00023235"/>
    </source>
</evidence>
<feature type="binding site" evidence="8">
    <location>
        <begin position="215"/>
        <end position="216"/>
    </location>
    <ligand>
        <name>substrate</name>
    </ligand>
</feature>
<evidence type="ECO:0000256" key="1">
    <source>
        <dbReference type="ARBA" id="ARBA00005196"/>
    </source>
</evidence>
<keyword evidence="11" id="KW-1185">Reference proteome</keyword>
<comment type="catalytic activity">
    <reaction evidence="7 8">
        <text>(2S,6S)-2,6-diaminopimelate = meso-2,6-diaminopimelate</text>
        <dbReference type="Rhea" id="RHEA:15393"/>
        <dbReference type="ChEBI" id="CHEBI:57609"/>
        <dbReference type="ChEBI" id="CHEBI:57791"/>
        <dbReference type="EC" id="5.1.1.7"/>
    </reaction>
</comment>
<dbReference type="Pfam" id="PF01678">
    <property type="entry name" value="DAP_epimerase"/>
    <property type="match status" value="2"/>
</dbReference>
<evidence type="ECO:0000313" key="11">
    <source>
        <dbReference type="Proteomes" id="UP000199645"/>
    </source>
</evidence>
<keyword evidence="6 8" id="KW-0413">Isomerase</keyword>
<comment type="subunit">
    <text evidence="8">Homodimer.</text>
</comment>
<sequence>MMGRVRFTKGHGTSNDFVLLPDPDGELELTPALVAALCDRRRGIGGDGVIRVVRSAKHPEAADFAGEAEWFMDYHNSDGSIAEMCGNGLRVFVRYLLEKGLATPGPSGLPVATRAGVLVTVVGDGTISARMKTPRVYAGSTATLGSLTVPGLAVDCGNPHLVCGLHDGVELSALDLTRAPLHDPAVFPAGVNVEFVEPAEPLAGVDRHVRMRVHERGSGETQSCGTGALAVGAVALREAGLTTGSVAVDVLGGRVRVTCDADGAWWLEGPAVLVADGDVDPAAVL</sequence>
<keyword evidence="4 8" id="KW-0028">Amino-acid biosynthesis</keyword>
<comment type="function">
    <text evidence="8">Catalyzes the stereoinversion of LL-2,6-diaminopimelate (L,L-DAP) to meso-diaminopimelate (meso-DAP), a precursor of L-lysine and an essential component of the bacterial peptidoglycan.</text>
</comment>
<reference evidence="10 11" key="1">
    <citation type="submission" date="2016-10" db="EMBL/GenBank/DDBJ databases">
        <authorList>
            <person name="de Groot N.N."/>
        </authorList>
    </citation>
    <scope>NUCLEOTIDE SEQUENCE [LARGE SCALE GENOMIC DNA]</scope>
    <source>
        <strain evidence="10 11">DSM 43019</strain>
    </source>
</reference>
<dbReference type="SUPFAM" id="SSF54506">
    <property type="entry name" value="Diaminopimelate epimerase-like"/>
    <property type="match status" value="2"/>
</dbReference>
<dbReference type="AlphaFoldDB" id="A0A1I2JUI8"/>
<evidence type="ECO:0000256" key="8">
    <source>
        <dbReference type="HAMAP-Rule" id="MF_00197"/>
    </source>
</evidence>
<dbReference type="UniPathway" id="UPA00034">
    <property type="reaction ID" value="UER00025"/>
</dbReference>
<evidence type="ECO:0000256" key="4">
    <source>
        <dbReference type="ARBA" id="ARBA00022605"/>
    </source>
</evidence>
<feature type="binding site" evidence="8">
    <location>
        <position position="15"/>
    </location>
    <ligand>
        <name>substrate</name>
    </ligand>
</feature>
<evidence type="ECO:0000256" key="5">
    <source>
        <dbReference type="ARBA" id="ARBA00023154"/>
    </source>
</evidence>
<feature type="binding site" evidence="8">
    <location>
        <position position="158"/>
    </location>
    <ligand>
        <name>substrate</name>
    </ligand>
</feature>
<comment type="subcellular location">
    <subcellularLocation>
        <location evidence="8">Cytoplasm</location>
    </subcellularLocation>
</comment>
<keyword evidence="8" id="KW-0963">Cytoplasm</keyword>
<dbReference type="Gene3D" id="3.10.310.10">
    <property type="entry name" value="Diaminopimelate Epimerase, Chain A, domain 1"/>
    <property type="match status" value="2"/>
</dbReference>
<comment type="similarity">
    <text evidence="2 8">Belongs to the diaminopimelate epimerase family.</text>
</comment>
<dbReference type="InterPro" id="IPR001653">
    <property type="entry name" value="DAP_epimerase_DapF"/>
</dbReference>
<comment type="pathway">
    <text evidence="1 8">Amino-acid biosynthesis; L-lysine biosynthesis via DAP pathway; DL-2,6-diaminopimelate from LL-2,6-diaminopimelate: step 1/1.</text>
</comment>
<dbReference type="NCBIfam" id="TIGR00652">
    <property type="entry name" value="DapF"/>
    <property type="match status" value="1"/>
</dbReference>
<feature type="binding site" evidence="8">
    <location>
        <position position="192"/>
    </location>
    <ligand>
        <name>substrate</name>
    </ligand>
</feature>
<evidence type="ECO:0000256" key="2">
    <source>
        <dbReference type="ARBA" id="ARBA00010219"/>
    </source>
</evidence>